<name>A0AAP0MFY7_9ROSI</name>
<dbReference type="Proteomes" id="UP001428341">
    <property type="component" value="Unassembled WGS sequence"/>
</dbReference>
<dbReference type="PANTHER" id="PTHR33018">
    <property type="entry name" value="OS10G0338966 PROTEIN-RELATED"/>
    <property type="match status" value="1"/>
</dbReference>
<organism evidence="3 4">
    <name type="scientific">Citrus x changshan-huyou</name>
    <dbReference type="NCBI Taxonomy" id="2935761"/>
    <lineage>
        <taxon>Eukaryota</taxon>
        <taxon>Viridiplantae</taxon>
        <taxon>Streptophyta</taxon>
        <taxon>Embryophyta</taxon>
        <taxon>Tracheophyta</taxon>
        <taxon>Spermatophyta</taxon>
        <taxon>Magnoliopsida</taxon>
        <taxon>eudicotyledons</taxon>
        <taxon>Gunneridae</taxon>
        <taxon>Pentapetalae</taxon>
        <taxon>rosids</taxon>
        <taxon>malvids</taxon>
        <taxon>Sapindales</taxon>
        <taxon>Rutaceae</taxon>
        <taxon>Aurantioideae</taxon>
        <taxon>Citrus</taxon>
    </lineage>
</organism>
<evidence type="ECO:0000313" key="3">
    <source>
        <dbReference type="EMBL" id="KAK9208368.1"/>
    </source>
</evidence>
<feature type="domain" description="DUF8039" evidence="2">
    <location>
        <begin position="160"/>
        <end position="247"/>
    </location>
</feature>
<comment type="caution">
    <text evidence="3">The sequence shown here is derived from an EMBL/GenBank/DDBJ whole genome shotgun (WGS) entry which is preliminary data.</text>
</comment>
<accession>A0AAP0MFY7</accession>
<evidence type="ECO:0000313" key="4">
    <source>
        <dbReference type="Proteomes" id="UP001428341"/>
    </source>
</evidence>
<dbReference type="EMBL" id="JBCGBO010000004">
    <property type="protein sequence ID" value="KAK9208368.1"/>
    <property type="molecule type" value="Genomic_DNA"/>
</dbReference>
<dbReference type="PANTHER" id="PTHR33018:SF31">
    <property type="entry name" value="TRANSPOSASE, PTTA_EN_SPM, PLANT"/>
    <property type="match status" value="1"/>
</dbReference>
<proteinExistence type="predicted"/>
<dbReference type="AlphaFoldDB" id="A0AAP0MFY7"/>
<feature type="region of interest" description="Disordered" evidence="1">
    <location>
        <begin position="70"/>
        <end position="107"/>
    </location>
</feature>
<evidence type="ECO:0000256" key="1">
    <source>
        <dbReference type="SAM" id="MobiDB-lite"/>
    </source>
</evidence>
<dbReference type="InterPro" id="IPR004252">
    <property type="entry name" value="Probable_transposase_24"/>
</dbReference>
<protein>
    <recommendedName>
        <fullName evidence="2">DUF8039 domain-containing protein</fullName>
    </recommendedName>
</protein>
<sequence length="251" mass="28840">MANKLDGQWQRAYVFQEMAGLWRASKSRLVQRILQSKNEQERMKLRPDNISSINEWKSFVKEKTSENFKERSEGFKKIRKKQIPQTTGRRGLARMTEDMKKSSGKTEVPRVDVWMRAHTKKDGRPVNIQARETIDKLKETLQDPSRHSSNNLRDNALSQSVKAIPNITKCKMLDLEGSDTVVAEGRWSSSDPNALVHHIPLGSNAIRVWVDIARQPLKFLWKVTHYMTTIEESVGSTIAWPADRVILFAAN</sequence>
<evidence type="ECO:0000259" key="2">
    <source>
        <dbReference type="Pfam" id="PF26133"/>
    </source>
</evidence>
<dbReference type="Pfam" id="PF26133">
    <property type="entry name" value="DUF8039"/>
    <property type="match status" value="1"/>
</dbReference>
<keyword evidence="4" id="KW-1185">Reference proteome</keyword>
<dbReference type="Pfam" id="PF03004">
    <property type="entry name" value="Transposase_24"/>
    <property type="match status" value="1"/>
</dbReference>
<reference evidence="3 4" key="1">
    <citation type="submission" date="2024-05" db="EMBL/GenBank/DDBJ databases">
        <title>Haplotype-resolved chromosome-level genome assembly of Huyou (Citrus changshanensis).</title>
        <authorList>
            <person name="Miao C."/>
            <person name="Chen W."/>
            <person name="Wu Y."/>
            <person name="Wang L."/>
            <person name="Zhao S."/>
            <person name="Grierson D."/>
            <person name="Xu C."/>
            <person name="Chen K."/>
        </authorList>
    </citation>
    <scope>NUCLEOTIDE SEQUENCE [LARGE SCALE GENOMIC DNA]</scope>
    <source>
        <strain evidence="3">01-14</strain>
        <tissue evidence="3">Leaf</tissue>
    </source>
</reference>
<gene>
    <name evidence="3" type="ORF">WN944_000722</name>
</gene>
<dbReference type="InterPro" id="IPR058352">
    <property type="entry name" value="DUF8039"/>
</dbReference>